<evidence type="ECO:0000313" key="1">
    <source>
        <dbReference type="EMBL" id="MDJ1184288.1"/>
    </source>
</evidence>
<keyword evidence="2" id="KW-1185">Reference proteome</keyword>
<gene>
    <name evidence="1" type="ORF">PMH09_13965</name>
</gene>
<organism evidence="1 2">
    <name type="scientific">Roseofilum casamattae BLCC-M143</name>
    <dbReference type="NCBI Taxonomy" id="3022442"/>
    <lineage>
        <taxon>Bacteria</taxon>
        <taxon>Bacillati</taxon>
        <taxon>Cyanobacteriota</taxon>
        <taxon>Cyanophyceae</taxon>
        <taxon>Desertifilales</taxon>
        <taxon>Desertifilaceae</taxon>
        <taxon>Roseofilum</taxon>
        <taxon>Roseofilum casamattae</taxon>
    </lineage>
</organism>
<name>A0ABT7BYL3_9CYAN</name>
<evidence type="ECO:0000313" key="2">
    <source>
        <dbReference type="Proteomes" id="UP001232992"/>
    </source>
</evidence>
<dbReference type="Proteomes" id="UP001232992">
    <property type="component" value="Unassembled WGS sequence"/>
</dbReference>
<sequence>MTDNENRADYDSPWKEAISFYFQPFLAFFFPKVQDAIDWERGYEFLDQEFQKIVREAQTGRQTSDRLVKVWLKNGQSTWILIHIEVQSQRESEFAERMYLYNCLIYIRYRQKVLSLAVLADEQKSWRPRAFHYNMLGARVFLKFPTAKLLDYTAATLAESTNPFAVIVDCNNSEA</sequence>
<accession>A0ABT7BYL3</accession>
<dbReference type="RefSeq" id="WP_283758941.1">
    <property type="nucleotide sequence ID" value="NZ_JAQOSQ010000013.1"/>
</dbReference>
<dbReference type="EMBL" id="JAQOSQ010000013">
    <property type="protein sequence ID" value="MDJ1184288.1"/>
    <property type="molecule type" value="Genomic_DNA"/>
</dbReference>
<comment type="caution">
    <text evidence="1">The sequence shown here is derived from an EMBL/GenBank/DDBJ whole genome shotgun (WGS) entry which is preliminary data.</text>
</comment>
<proteinExistence type="predicted"/>
<reference evidence="1 2" key="1">
    <citation type="submission" date="2023-01" db="EMBL/GenBank/DDBJ databases">
        <title>Novel diversity within Roseofilum (Cyanobacteria; Desertifilaceae) from marine benthic mats with descriptions of four novel species.</title>
        <authorList>
            <person name="Wang Y."/>
            <person name="Berthold D.E."/>
            <person name="Hu J."/>
            <person name="Lefler F.W."/>
            <person name="Laughinghouse H.D. IV."/>
        </authorList>
    </citation>
    <scope>NUCLEOTIDE SEQUENCE [LARGE SCALE GENOMIC DNA]</scope>
    <source>
        <strain evidence="1 2">BLCC-M143</strain>
    </source>
</reference>
<protein>
    <submittedName>
        <fullName evidence="1">Rpn family recombination-promoting nuclease/putative transposase</fullName>
    </submittedName>
</protein>